<accession>A0A0G3EWW7</accession>
<dbReference type="EMBL" id="CP011568">
    <property type="protein sequence ID" value="AKJ69271.1"/>
    <property type="molecule type" value="Genomic_DNA"/>
</dbReference>
<dbReference type="Pfam" id="PF04359">
    <property type="entry name" value="DUF493"/>
    <property type="match status" value="1"/>
</dbReference>
<dbReference type="STRING" id="445709.ABW99_14670"/>
<dbReference type="RefSeq" id="WP_047215168.1">
    <property type="nucleotide sequence ID" value="NZ_CP011568.3"/>
</dbReference>
<reference evidence="4" key="1">
    <citation type="submission" date="2015-06" db="EMBL/GenBank/DDBJ databases">
        <authorList>
            <person name="Lim Y.L."/>
            <person name="Ee R."/>
            <person name="Yong D."/>
            <person name="How K.Y."/>
            <person name="Yin W.F."/>
            <person name="Chan K.G."/>
        </authorList>
    </citation>
    <scope>NUCLEOTIDE SEQUENCE [LARGE SCALE GENOMIC DNA]</scope>
    <source>
        <strain evidence="4">DSM 25325</strain>
    </source>
</reference>
<comment type="similarity">
    <text evidence="1 2">Belongs to the UPF0250 family.</text>
</comment>
<dbReference type="PANTHER" id="PTHR38036:SF1">
    <property type="entry name" value="UPF0250 PROTEIN YBED"/>
    <property type="match status" value="1"/>
</dbReference>
<name>A0A0G3EWW7_9BURK</name>
<keyword evidence="4" id="KW-1185">Reference proteome</keyword>
<dbReference type="SUPFAM" id="SSF117991">
    <property type="entry name" value="YbeD/HP0495-like"/>
    <property type="match status" value="1"/>
</dbReference>
<dbReference type="OrthoDB" id="9793424at2"/>
<evidence type="ECO:0000313" key="3">
    <source>
        <dbReference type="EMBL" id="AKJ69271.1"/>
    </source>
</evidence>
<dbReference type="HAMAP" id="MF_00659">
    <property type="entry name" value="UPF0250"/>
    <property type="match status" value="1"/>
</dbReference>
<dbReference type="KEGG" id="ptx:ABW99_14670"/>
<dbReference type="InterPro" id="IPR007454">
    <property type="entry name" value="UPF0250_YbeD-like"/>
</dbReference>
<gene>
    <name evidence="3" type="ORF">ABW99_14670</name>
</gene>
<proteinExistence type="inferred from homology"/>
<protein>
    <recommendedName>
        <fullName evidence="2">UPF0250 protein ABW99_14670</fullName>
    </recommendedName>
</protein>
<dbReference type="PANTHER" id="PTHR38036">
    <property type="entry name" value="UPF0250 PROTEIN YBED"/>
    <property type="match status" value="1"/>
</dbReference>
<dbReference type="Gene3D" id="3.30.70.260">
    <property type="match status" value="1"/>
</dbReference>
<sequence>MSPVNETLLEFPCDFPIKVMGRMQPEFAQSIAQLMQQFDAEFDAARIEMRPSRAGNYLGLTVTVRATSRAHLDDIYRALTAHPMVTVVL</sequence>
<dbReference type="AlphaFoldDB" id="A0A0G3EWW7"/>
<organism evidence="3 4">
    <name type="scientific">Pandoraea thiooxydans</name>
    <dbReference type="NCBI Taxonomy" id="445709"/>
    <lineage>
        <taxon>Bacteria</taxon>
        <taxon>Pseudomonadati</taxon>
        <taxon>Pseudomonadota</taxon>
        <taxon>Betaproteobacteria</taxon>
        <taxon>Burkholderiales</taxon>
        <taxon>Burkholderiaceae</taxon>
        <taxon>Pandoraea</taxon>
    </lineage>
</organism>
<evidence type="ECO:0000256" key="2">
    <source>
        <dbReference type="HAMAP-Rule" id="MF_00659"/>
    </source>
</evidence>
<evidence type="ECO:0000256" key="1">
    <source>
        <dbReference type="ARBA" id="ARBA00008460"/>
    </source>
</evidence>
<dbReference type="PATRIC" id="fig|445709.3.peg.3106"/>
<dbReference type="NCBIfam" id="NF002533">
    <property type="entry name" value="PRK02047.1"/>
    <property type="match status" value="1"/>
</dbReference>
<dbReference type="Proteomes" id="UP000036700">
    <property type="component" value="Chromosome"/>
</dbReference>
<evidence type="ECO:0000313" key="4">
    <source>
        <dbReference type="Proteomes" id="UP000036700"/>
    </source>
</evidence>
<dbReference type="InterPro" id="IPR027471">
    <property type="entry name" value="YbeD-like_sf"/>
</dbReference>